<reference evidence="1 2" key="1">
    <citation type="submission" date="2016-07" db="EMBL/GenBank/DDBJ databases">
        <title>Pervasive Adenine N6-methylation of Active Genes in Fungi.</title>
        <authorList>
            <consortium name="DOE Joint Genome Institute"/>
            <person name="Mondo S.J."/>
            <person name="Dannebaum R.O."/>
            <person name="Kuo R.C."/>
            <person name="Labutti K."/>
            <person name="Haridas S."/>
            <person name="Kuo A."/>
            <person name="Salamov A."/>
            <person name="Ahrendt S.R."/>
            <person name="Lipzen A."/>
            <person name="Sullivan W."/>
            <person name="Andreopoulos W.B."/>
            <person name="Clum A."/>
            <person name="Lindquist E."/>
            <person name="Daum C."/>
            <person name="Ramamoorthy G.K."/>
            <person name="Gryganskyi A."/>
            <person name="Culley D."/>
            <person name="Magnuson J.K."/>
            <person name="James T.Y."/>
            <person name="O'Malley M.A."/>
            <person name="Stajich J.E."/>
            <person name="Spatafora J.W."/>
            <person name="Visel A."/>
            <person name="Grigoriev I.V."/>
        </authorList>
    </citation>
    <scope>NUCLEOTIDE SEQUENCE [LARGE SCALE GENOMIC DNA]</scope>
    <source>
        <strain evidence="1 2">68-887.2</strain>
    </source>
</reference>
<sequence>MSSFLETSDEQGNSFACTQVGNDHGAIVANIAALSTWADNGNSHPNFVIVLAKYIEKITTLCQESDTYALMSNGDIHTCVLFSRDIFDAHHGSVVPFSSNVSDGPYIDWYFDPNDIGSSNSFQTALFRPTEKDNDTIRVLRRFPTMAEVAIKSILWPDNMTFLERAATFRAVIKTHEGSMEMKDTKGMEKKGDTGVGEEMHSMPTTKTTVDLTITIWSVDPDSNQTKAKL</sequence>
<dbReference type="InParanoid" id="A0A1Y2BJU1"/>
<proteinExistence type="predicted"/>
<dbReference type="EMBL" id="MCFC01000002">
    <property type="protein sequence ID" value="ORY35036.1"/>
    <property type="molecule type" value="Genomic_DNA"/>
</dbReference>
<evidence type="ECO:0000313" key="1">
    <source>
        <dbReference type="EMBL" id="ORY35036.1"/>
    </source>
</evidence>
<dbReference type="AlphaFoldDB" id="A0A1Y2BJU1"/>
<dbReference type="Proteomes" id="UP000193986">
    <property type="component" value="Unassembled WGS sequence"/>
</dbReference>
<protein>
    <submittedName>
        <fullName evidence="1">Uncharacterized protein</fullName>
    </submittedName>
</protein>
<comment type="caution">
    <text evidence="1">The sequence shown here is derived from an EMBL/GenBank/DDBJ whole genome shotgun (WGS) entry which is preliminary data.</text>
</comment>
<accession>A0A1Y2BJU1</accession>
<name>A0A1Y2BJU1_9TREE</name>
<gene>
    <name evidence="1" type="ORF">BCR39DRAFT_596860</name>
</gene>
<keyword evidence="2" id="KW-1185">Reference proteome</keyword>
<organism evidence="1 2">
    <name type="scientific">Naematelia encephala</name>
    <dbReference type="NCBI Taxonomy" id="71784"/>
    <lineage>
        <taxon>Eukaryota</taxon>
        <taxon>Fungi</taxon>
        <taxon>Dikarya</taxon>
        <taxon>Basidiomycota</taxon>
        <taxon>Agaricomycotina</taxon>
        <taxon>Tremellomycetes</taxon>
        <taxon>Tremellales</taxon>
        <taxon>Naemateliaceae</taxon>
        <taxon>Naematelia</taxon>
    </lineage>
</organism>
<evidence type="ECO:0000313" key="2">
    <source>
        <dbReference type="Proteomes" id="UP000193986"/>
    </source>
</evidence>